<feature type="transmembrane region" description="Helical" evidence="1">
    <location>
        <begin position="159"/>
        <end position="175"/>
    </location>
</feature>
<dbReference type="AlphaFoldDB" id="A0A1H3YA39"/>
<feature type="transmembrane region" description="Helical" evidence="1">
    <location>
        <begin position="133"/>
        <end position="153"/>
    </location>
</feature>
<feature type="transmembrane region" description="Helical" evidence="1">
    <location>
        <begin position="321"/>
        <end position="342"/>
    </location>
</feature>
<feature type="transmembrane region" description="Helical" evidence="1">
    <location>
        <begin position="74"/>
        <end position="95"/>
    </location>
</feature>
<dbReference type="InterPro" id="IPR018677">
    <property type="entry name" value="DUF2157"/>
</dbReference>
<feature type="domain" description="DUF2157" evidence="2">
    <location>
        <begin position="59"/>
        <end position="181"/>
    </location>
</feature>
<evidence type="ECO:0000256" key="1">
    <source>
        <dbReference type="SAM" id="Phobius"/>
    </source>
</evidence>
<keyword evidence="1" id="KW-0812">Transmembrane</keyword>
<feature type="transmembrane region" description="Helical" evidence="1">
    <location>
        <begin position="273"/>
        <end position="291"/>
    </location>
</feature>
<name>A0A1H3YA39_9BACT</name>
<dbReference type="OrthoDB" id="1120077at2"/>
<dbReference type="Pfam" id="PF09925">
    <property type="entry name" value="DUF2157"/>
    <property type="match status" value="1"/>
</dbReference>
<accession>A0A1H3YA39</accession>
<protein>
    <submittedName>
        <fullName evidence="3">Uncharacterized membrane protein</fullName>
    </submittedName>
</protein>
<dbReference type="EMBL" id="FNQN01000003">
    <property type="protein sequence ID" value="SEA08396.1"/>
    <property type="molecule type" value="Genomic_DNA"/>
</dbReference>
<dbReference type="Proteomes" id="UP000199409">
    <property type="component" value="Unassembled WGS sequence"/>
</dbReference>
<organism evidence="3 4">
    <name type="scientific">Desulfuromusa kysingii</name>
    <dbReference type="NCBI Taxonomy" id="37625"/>
    <lineage>
        <taxon>Bacteria</taxon>
        <taxon>Pseudomonadati</taxon>
        <taxon>Thermodesulfobacteriota</taxon>
        <taxon>Desulfuromonadia</taxon>
        <taxon>Desulfuromonadales</taxon>
        <taxon>Geopsychrobacteraceae</taxon>
        <taxon>Desulfuromusa</taxon>
    </lineage>
</organism>
<sequence>MQLQSKADAQRRVDQIADFQAELALIEQEKIISLQESDRSAIANYHADLIAQLAAAFDIDVNKREKQFSLGMKIASFLGALGLAASVFFLFYQFWGRFTTATQVLILIVAPLLGLSATVYASYREKTGYFSKLLGLVSFGCFVLNLSMLGQIFNITPSANAFLLWAMFAFFLAYASDVRLLLAVGIICSAAFLSAQTGTWSGCYWIHFGERPENFFPAALFLFLIPLFPHHKYSGFSVIYRVFALLLFFVPVLILSNWGRISYMPLSSEGVESLYQLIGFICSAAAIWLGIRKGWSEVVNCGNVFFTIFLYTKFYDWWWDWMPKSLFFLLIGLTAILMLLIFKRLRKTQSQSGQEVSI</sequence>
<feature type="transmembrane region" description="Helical" evidence="1">
    <location>
        <begin position="214"/>
        <end position="231"/>
    </location>
</feature>
<proteinExistence type="predicted"/>
<feature type="transmembrane region" description="Helical" evidence="1">
    <location>
        <begin position="182"/>
        <end position="208"/>
    </location>
</feature>
<keyword evidence="1" id="KW-1133">Transmembrane helix</keyword>
<gene>
    <name evidence="3" type="ORF">SAMN05660420_01152</name>
</gene>
<evidence type="ECO:0000259" key="2">
    <source>
        <dbReference type="Pfam" id="PF09925"/>
    </source>
</evidence>
<reference evidence="3 4" key="1">
    <citation type="submission" date="2016-10" db="EMBL/GenBank/DDBJ databases">
        <authorList>
            <person name="de Groot N.N."/>
        </authorList>
    </citation>
    <scope>NUCLEOTIDE SEQUENCE [LARGE SCALE GENOMIC DNA]</scope>
    <source>
        <strain evidence="3 4">DSM 7343</strain>
    </source>
</reference>
<evidence type="ECO:0000313" key="3">
    <source>
        <dbReference type="EMBL" id="SEA08396.1"/>
    </source>
</evidence>
<evidence type="ECO:0000313" key="4">
    <source>
        <dbReference type="Proteomes" id="UP000199409"/>
    </source>
</evidence>
<dbReference type="RefSeq" id="WP_092345650.1">
    <property type="nucleotide sequence ID" value="NZ_FNQN01000003.1"/>
</dbReference>
<dbReference type="STRING" id="37625.SAMN05660420_01152"/>
<keyword evidence="4" id="KW-1185">Reference proteome</keyword>
<keyword evidence="1" id="KW-0472">Membrane</keyword>
<feature type="transmembrane region" description="Helical" evidence="1">
    <location>
        <begin position="298"/>
        <end position="315"/>
    </location>
</feature>
<feature type="transmembrane region" description="Helical" evidence="1">
    <location>
        <begin position="101"/>
        <end position="121"/>
    </location>
</feature>
<feature type="transmembrane region" description="Helical" evidence="1">
    <location>
        <begin position="238"/>
        <end position="261"/>
    </location>
</feature>